<name>A0A3L8PND4_9ACTN</name>
<comment type="caution">
    <text evidence="1">The sequence shown here is derived from an EMBL/GenBank/DDBJ whole genome shotgun (WGS) entry which is preliminary data.</text>
</comment>
<evidence type="ECO:0000313" key="2">
    <source>
        <dbReference type="Proteomes" id="UP000282515"/>
    </source>
</evidence>
<accession>A0A3L8PND4</accession>
<evidence type="ECO:0000313" key="1">
    <source>
        <dbReference type="EMBL" id="RLV56028.1"/>
    </source>
</evidence>
<dbReference type="AlphaFoldDB" id="A0A3L8PND4"/>
<protein>
    <recommendedName>
        <fullName evidence="3">ImmA/IrrE family metallo-endopeptidase</fullName>
    </recommendedName>
</protein>
<proteinExistence type="predicted"/>
<keyword evidence="2" id="KW-1185">Reference proteome</keyword>
<dbReference type="RefSeq" id="WP_121794224.1">
    <property type="nucleotide sequence ID" value="NZ_RDBF01000005.1"/>
</dbReference>
<organism evidence="1 2">
    <name type="scientific">Aeromicrobium phragmitis</name>
    <dbReference type="NCBI Taxonomy" id="2478914"/>
    <lineage>
        <taxon>Bacteria</taxon>
        <taxon>Bacillati</taxon>
        <taxon>Actinomycetota</taxon>
        <taxon>Actinomycetes</taxon>
        <taxon>Propionibacteriales</taxon>
        <taxon>Nocardioidaceae</taxon>
        <taxon>Aeromicrobium</taxon>
    </lineage>
</organism>
<reference evidence="1 2" key="1">
    <citation type="submission" date="2018-10" db="EMBL/GenBank/DDBJ databases">
        <title>Aeromicrobium sp. 9W16Y-2 whole genome shotgun sequence.</title>
        <authorList>
            <person name="Li F."/>
        </authorList>
    </citation>
    <scope>NUCLEOTIDE SEQUENCE [LARGE SCALE GENOMIC DNA]</scope>
    <source>
        <strain evidence="1 2">9W16Y-2</strain>
    </source>
</reference>
<sequence>MSTSSKPHPHPWAEWAKFPHIRIWWRHDLPDHVLGKTDGVRNVWHNIKALQVERRCSTRHEQEHILAGHDGCQEGRVEALIQWRAAKWLCPNPHDVADAIVWADGDLHLAADHLWLDMTRMEARLDRRFMHPAEARVIEKKCSEELHP</sequence>
<dbReference type="EMBL" id="RDBF01000005">
    <property type="protein sequence ID" value="RLV56028.1"/>
    <property type="molecule type" value="Genomic_DNA"/>
</dbReference>
<dbReference type="Proteomes" id="UP000282515">
    <property type="component" value="Unassembled WGS sequence"/>
</dbReference>
<evidence type="ECO:0008006" key="3">
    <source>
        <dbReference type="Google" id="ProtNLM"/>
    </source>
</evidence>
<dbReference type="OrthoDB" id="4727201at2"/>
<gene>
    <name evidence="1" type="ORF">D9V41_09065</name>
</gene>